<organism evidence="8">
    <name type="scientific">Caldithrix abyssi</name>
    <dbReference type="NCBI Taxonomy" id="187145"/>
    <lineage>
        <taxon>Bacteria</taxon>
        <taxon>Pseudomonadati</taxon>
        <taxon>Calditrichota</taxon>
        <taxon>Calditrichia</taxon>
        <taxon>Calditrichales</taxon>
        <taxon>Calditrichaceae</taxon>
        <taxon>Caldithrix</taxon>
    </lineage>
</organism>
<keyword evidence="3" id="KW-1003">Cell membrane</keyword>
<dbReference type="InterPro" id="IPR037232">
    <property type="entry name" value="NADH_quin_OxRdtase_su_C/D-like"/>
</dbReference>
<dbReference type="GO" id="GO:0048038">
    <property type="term" value="F:quinone binding"/>
    <property type="evidence" value="ECO:0007669"/>
    <property type="project" value="UniProtKB-KW"/>
</dbReference>
<dbReference type="EC" id="7.1.1.-" evidence="3"/>
<evidence type="ECO:0000256" key="1">
    <source>
        <dbReference type="ARBA" id="ARBA00007569"/>
    </source>
</evidence>
<dbReference type="InterPro" id="IPR020396">
    <property type="entry name" value="NADH_UbQ_OxRdtase_CS"/>
</dbReference>
<comment type="subunit">
    <text evidence="3">NDH-1 is composed of 14 different subunits. Subunits NuoB, C, D, E, F, and G constitute the peripheral sector of the complex.</text>
</comment>
<feature type="compositionally biased region" description="Acidic residues" evidence="6">
    <location>
        <begin position="158"/>
        <end position="169"/>
    </location>
</feature>
<dbReference type="GO" id="GO:0005886">
    <property type="term" value="C:plasma membrane"/>
    <property type="evidence" value="ECO:0007669"/>
    <property type="project" value="UniProtKB-SubCell"/>
</dbReference>
<dbReference type="InterPro" id="IPR001268">
    <property type="entry name" value="NADH_UbQ_OxRdtase_30kDa_su"/>
</dbReference>
<dbReference type="SUPFAM" id="SSF143243">
    <property type="entry name" value="Nqo5-like"/>
    <property type="match status" value="1"/>
</dbReference>
<dbReference type="Pfam" id="PF00329">
    <property type="entry name" value="Complex1_30kDa"/>
    <property type="match status" value="1"/>
</dbReference>
<keyword evidence="3 4" id="KW-1278">Translocase</keyword>
<dbReference type="InterPro" id="IPR010218">
    <property type="entry name" value="NADH_DH_suC"/>
</dbReference>
<gene>
    <name evidence="3" type="primary">nuoC</name>
    <name evidence="8" type="ORF">ENL21_05785</name>
</gene>
<evidence type="ECO:0000256" key="4">
    <source>
        <dbReference type="RuleBase" id="RU003456"/>
    </source>
</evidence>
<dbReference type="AlphaFoldDB" id="A0A7V5H3N0"/>
<proteinExistence type="inferred from homology"/>
<dbReference type="GO" id="GO:0008137">
    <property type="term" value="F:NADH dehydrogenase (ubiquinone) activity"/>
    <property type="evidence" value="ECO:0007669"/>
    <property type="project" value="InterPro"/>
</dbReference>
<evidence type="ECO:0000256" key="6">
    <source>
        <dbReference type="SAM" id="MobiDB-lite"/>
    </source>
</evidence>
<comment type="similarity">
    <text evidence="1 3 4">Belongs to the complex I 30 kDa subunit family.</text>
</comment>
<evidence type="ECO:0000313" key="8">
    <source>
        <dbReference type="EMBL" id="HHE55274.1"/>
    </source>
</evidence>
<dbReference type="HAMAP" id="MF_01357">
    <property type="entry name" value="NDH1_NuoC"/>
    <property type="match status" value="1"/>
</dbReference>
<comment type="function">
    <text evidence="3">NDH-1 shuttles electrons from NADH, via FMN and iron-sulfur (Fe-S) centers, to quinones in the respiratory chain. The immediate electron acceptor for the enzyme in this species is believed to be ubiquinone. Couples the redox reaction to proton translocation (for every two electrons transferred, four hydrogen ions are translocated across the cytoplasmic membrane), and thus conserves the redox energy in a proton gradient.</text>
</comment>
<dbReference type="PANTHER" id="PTHR10884">
    <property type="entry name" value="NADH DEHYDROGENASE UBIQUINONE IRON-SULFUR PROTEIN 3"/>
    <property type="match status" value="1"/>
</dbReference>
<name>A0A7V5H3N0_CALAY</name>
<comment type="caution">
    <text evidence="8">The sequence shown here is derived from an EMBL/GenBank/DDBJ whole genome shotgun (WGS) entry which is preliminary data.</text>
</comment>
<keyword evidence="2 3" id="KW-0813">Transport</keyword>
<dbReference type="EMBL" id="DRTD01000425">
    <property type="protein sequence ID" value="HHE55274.1"/>
    <property type="molecule type" value="Genomic_DNA"/>
</dbReference>
<keyword evidence="3" id="KW-0472">Membrane</keyword>
<protein>
    <recommendedName>
        <fullName evidence="3">NADH-quinone oxidoreductase subunit C</fullName>
        <ecNumber evidence="3">7.1.1.-</ecNumber>
    </recommendedName>
    <alternativeName>
        <fullName evidence="3">NADH dehydrogenase I subunit C</fullName>
    </alternativeName>
    <alternativeName>
        <fullName evidence="3">NDH-1 subunit C</fullName>
    </alternativeName>
</protein>
<feature type="region of interest" description="Disordered" evidence="6">
    <location>
        <begin position="143"/>
        <end position="169"/>
    </location>
</feature>
<comment type="subcellular location">
    <subcellularLocation>
        <location evidence="3">Cell membrane</location>
        <topology evidence="3">Peripheral membrane protein</topology>
        <orientation evidence="3">Cytoplasmic side</orientation>
    </subcellularLocation>
</comment>
<evidence type="ECO:0000256" key="2">
    <source>
        <dbReference type="ARBA" id="ARBA00022448"/>
    </source>
</evidence>
<dbReference type="PANTHER" id="PTHR10884:SF14">
    <property type="entry name" value="NADH DEHYDROGENASE [UBIQUINONE] IRON-SULFUR PROTEIN 3, MITOCHONDRIAL"/>
    <property type="match status" value="1"/>
</dbReference>
<evidence type="ECO:0000256" key="3">
    <source>
        <dbReference type="HAMAP-Rule" id="MF_01357"/>
    </source>
</evidence>
<accession>A0A7V5H3N0</accession>
<dbReference type="Proteomes" id="UP000886111">
    <property type="component" value="Unassembled WGS sequence"/>
</dbReference>
<keyword evidence="3 5" id="KW-0874">Quinone</keyword>
<reference evidence="8" key="1">
    <citation type="journal article" date="2020" name="mSystems">
        <title>Genome- and Community-Level Interaction Insights into Carbon Utilization and Element Cycling Functions of Hydrothermarchaeota in Hydrothermal Sediment.</title>
        <authorList>
            <person name="Zhou Z."/>
            <person name="Liu Y."/>
            <person name="Xu W."/>
            <person name="Pan J."/>
            <person name="Luo Z.H."/>
            <person name="Li M."/>
        </authorList>
    </citation>
    <scope>NUCLEOTIDE SEQUENCE [LARGE SCALE GENOMIC DNA]</scope>
    <source>
        <strain evidence="8">HyVt-76</strain>
    </source>
</reference>
<evidence type="ECO:0000256" key="5">
    <source>
        <dbReference type="RuleBase" id="RU003582"/>
    </source>
</evidence>
<dbReference type="GO" id="GO:0050136">
    <property type="term" value="F:NADH dehydrogenase (quinone) (non-electrogenic) activity"/>
    <property type="evidence" value="ECO:0007669"/>
    <property type="project" value="UniProtKB-UniRule"/>
</dbReference>
<dbReference type="PROSITE" id="PS00542">
    <property type="entry name" value="COMPLEX1_30K"/>
    <property type="match status" value="1"/>
</dbReference>
<dbReference type="NCBIfam" id="TIGR01961">
    <property type="entry name" value="NuoC_fam"/>
    <property type="match status" value="1"/>
</dbReference>
<comment type="catalytic activity">
    <reaction evidence="3 5">
        <text>a quinone + NADH + 5 H(+)(in) = a quinol + NAD(+) + 4 H(+)(out)</text>
        <dbReference type="Rhea" id="RHEA:57888"/>
        <dbReference type="ChEBI" id="CHEBI:15378"/>
        <dbReference type="ChEBI" id="CHEBI:24646"/>
        <dbReference type="ChEBI" id="CHEBI:57540"/>
        <dbReference type="ChEBI" id="CHEBI:57945"/>
        <dbReference type="ChEBI" id="CHEBI:132124"/>
    </reaction>
</comment>
<keyword evidence="3 4" id="KW-0520">NAD</keyword>
<keyword evidence="3" id="KW-0830">Ubiquinone</keyword>
<sequence length="169" mass="19860">MEAKEIFKKLQDQFGEAVQELNDEVMQPYIKIAPDKTNEIAQFLRDEEDLQFDYLMCLSGLDLGENLGVVYHLYSMKLKHKIVLKTEVSKEKPDVHTVANIWRTADWHEREAYDLLGINFVNHPDLRRILLPDDWEGHPLRKDYKPQKSWHGIPVTLDSEEEENDAVEQ</sequence>
<dbReference type="Gene3D" id="3.30.460.80">
    <property type="entry name" value="NADH:ubiquinone oxidoreductase, 30kDa subunit"/>
    <property type="match status" value="1"/>
</dbReference>
<evidence type="ECO:0000259" key="7">
    <source>
        <dbReference type="Pfam" id="PF00329"/>
    </source>
</evidence>
<feature type="domain" description="NADH:ubiquinone oxidoreductase 30kDa subunit" evidence="7">
    <location>
        <begin position="30"/>
        <end position="148"/>
    </location>
</feature>